<keyword evidence="9 13" id="KW-0564">Palmitate</keyword>
<evidence type="ECO:0000313" key="16">
    <source>
        <dbReference type="Proteomes" id="UP000324285"/>
    </source>
</evidence>
<dbReference type="OrthoDB" id="9797618at2"/>
<dbReference type="InterPro" id="IPR029046">
    <property type="entry name" value="LolA/LolB/LppX"/>
</dbReference>
<evidence type="ECO:0000313" key="15">
    <source>
        <dbReference type="EMBL" id="QEM82151.1"/>
    </source>
</evidence>
<evidence type="ECO:0000256" key="2">
    <source>
        <dbReference type="ARBA" id="ARBA00009696"/>
    </source>
</evidence>
<name>A0A5C1NH35_9GAMM</name>
<dbReference type="KEGG" id="hbh:E4T21_11785"/>
<dbReference type="CDD" id="cd16326">
    <property type="entry name" value="LolB"/>
    <property type="match status" value="1"/>
</dbReference>
<evidence type="ECO:0000256" key="5">
    <source>
        <dbReference type="ARBA" id="ARBA00022448"/>
    </source>
</evidence>
<keyword evidence="10 13" id="KW-0143">Chaperone</keyword>
<evidence type="ECO:0000256" key="3">
    <source>
        <dbReference type="ARBA" id="ARBA00011245"/>
    </source>
</evidence>
<reference evidence="15" key="1">
    <citation type="submission" date="2021-02" db="EMBL/GenBank/DDBJ databases">
        <title>Strain Y2R2, a novel species of the genus Halomonas.</title>
        <authorList>
            <person name="Huang H."/>
        </authorList>
    </citation>
    <scope>NUCLEOTIDE SEQUENCE</scope>
    <source>
        <strain evidence="15">Y2R2</strain>
    </source>
</reference>
<comment type="subcellular location">
    <subcellularLocation>
        <location evidence="1 13">Cell outer membrane</location>
        <topology evidence="1 13">Lipid-anchor</topology>
    </subcellularLocation>
</comment>
<evidence type="ECO:0000256" key="10">
    <source>
        <dbReference type="ARBA" id="ARBA00023186"/>
    </source>
</evidence>
<keyword evidence="8 13" id="KW-0472">Membrane</keyword>
<evidence type="ECO:0000256" key="1">
    <source>
        <dbReference type="ARBA" id="ARBA00004459"/>
    </source>
</evidence>
<evidence type="ECO:0000256" key="13">
    <source>
        <dbReference type="HAMAP-Rule" id="MF_00233"/>
    </source>
</evidence>
<evidence type="ECO:0000256" key="12">
    <source>
        <dbReference type="ARBA" id="ARBA00023288"/>
    </source>
</evidence>
<keyword evidence="12 13" id="KW-0449">Lipoprotein</keyword>
<keyword evidence="16" id="KW-1185">Reference proteome</keyword>
<dbReference type="InterPro" id="IPR004565">
    <property type="entry name" value="OM_lipoprot_LolB"/>
</dbReference>
<comment type="function">
    <text evidence="13">Plays a critical role in the incorporation of lipoproteins in the outer membrane after they are released by the LolA protein.</text>
</comment>
<keyword evidence="5 13" id="KW-0813">Transport</keyword>
<evidence type="ECO:0000256" key="4">
    <source>
        <dbReference type="ARBA" id="ARBA00016202"/>
    </source>
</evidence>
<dbReference type="Proteomes" id="UP000324285">
    <property type="component" value="Chromosome"/>
</dbReference>
<dbReference type="RefSeq" id="WP_149285161.1">
    <property type="nucleotide sequence ID" value="NZ_CP038437.2"/>
</dbReference>
<dbReference type="GO" id="GO:0009279">
    <property type="term" value="C:cell outer membrane"/>
    <property type="evidence" value="ECO:0007669"/>
    <property type="project" value="UniProtKB-SubCell"/>
</dbReference>
<accession>A0A5C1NH35</accession>
<evidence type="ECO:0000256" key="8">
    <source>
        <dbReference type="ARBA" id="ARBA00023136"/>
    </source>
</evidence>
<sequence>MIKTLRLSAAALCISVLAGCAAPAATNKAATERTAGLWEQQMAEVKAFDSWTLTGKVGLRTPEETNSANLDWLQTPYYYRLLVTGPLGAGRSTLEGREGRFSLTNSEGRFEAETPEALMEQRLGWSLPVSQLTTWVRGLPVEGQPHTSTEDNLGFPATLSQDGWKIDYRGWMNVDGVWLPNRMVMTYGDIRATLVVNQWQAGEGSE</sequence>
<evidence type="ECO:0000256" key="7">
    <source>
        <dbReference type="ARBA" id="ARBA00022927"/>
    </source>
</evidence>
<dbReference type="GO" id="GO:0015031">
    <property type="term" value="P:protein transport"/>
    <property type="evidence" value="ECO:0007669"/>
    <property type="project" value="UniProtKB-KW"/>
</dbReference>
<evidence type="ECO:0000256" key="9">
    <source>
        <dbReference type="ARBA" id="ARBA00023139"/>
    </source>
</evidence>
<protein>
    <recommendedName>
        <fullName evidence="4 13">Outer-membrane lipoprotein LolB</fullName>
    </recommendedName>
</protein>
<feature type="chain" id="PRO_5022941209" description="Outer-membrane lipoprotein LolB" evidence="14">
    <location>
        <begin position="25"/>
        <end position="206"/>
    </location>
</feature>
<dbReference type="EMBL" id="CP038437">
    <property type="protein sequence ID" value="QEM82151.1"/>
    <property type="molecule type" value="Genomic_DNA"/>
</dbReference>
<keyword evidence="11 13" id="KW-0998">Cell outer membrane</keyword>
<feature type="signal peptide" evidence="14">
    <location>
        <begin position="1"/>
        <end position="24"/>
    </location>
</feature>
<dbReference type="GO" id="GO:0044874">
    <property type="term" value="P:lipoprotein localization to outer membrane"/>
    <property type="evidence" value="ECO:0007669"/>
    <property type="project" value="UniProtKB-UniRule"/>
</dbReference>
<gene>
    <name evidence="13 15" type="primary">lolB</name>
    <name evidence="15" type="ORF">E4T21_11785</name>
</gene>
<dbReference type="PROSITE" id="PS51257">
    <property type="entry name" value="PROKAR_LIPOPROTEIN"/>
    <property type="match status" value="1"/>
</dbReference>
<keyword evidence="6 13" id="KW-0732">Signal</keyword>
<dbReference type="Pfam" id="PF03550">
    <property type="entry name" value="LolB"/>
    <property type="match status" value="1"/>
</dbReference>
<comment type="similarity">
    <text evidence="2 13">Belongs to the LolB family.</text>
</comment>
<evidence type="ECO:0000256" key="6">
    <source>
        <dbReference type="ARBA" id="ARBA00022729"/>
    </source>
</evidence>
<organism evidence="15 16">
    <name type="scientific">Halomonas binhaiensis</name>
    <dbReference type="NCBI Taxonomy" id="2562282"/>
    <lineage>
        <taxon>Bacteria</taxon>
        <taxon>Pseudomonadati</taxon>
        <taxon>Pseudomonadota</taxon>
        <taxon>Gammaproteobacteria</taxon>
        <taxon>Oceanospirillales</taxon>
        <taxon>Halomonadaceae</taxon>
        <taxon>Halomonas</taxon>
    </lineage>
</organism>
<dbReference type="AlphaFoldDB" id="A0A5C1NH35"/>
<dbReference type="HAMAP" id="MF_00233">
    <property type="entry name" value="LolB"/>
    <property type="match status" value="1"/>
</dbReference>
<dbReference type="SUPFAM" id="SSF89392">
    <property type="entry name" value="Prokaryotic lipoproteins and lipoprotein localization factors"/>
    <property type="match status" value="1"/>
</dbReference>
<dbReference type="Gene3D" id="2.50.20.10">
    <property type="entry name" value="Lipoprotein localisation LolA/LolB/LppX"/>
    <property type="match status" value="1"/>
</dbReference>
<keyword evidence="7 13" id="KW-0653">Protein transport</keyword>
<proteinExistence type="inferred from homology"/>
<comment type="subunit">
    <text evidence="3 13">Monomer.</text>
</comment>
<evidence type="ECO:0000256" key="14">
    <source>
        <dbReference type="SAM" id="SignalP"/>
    </source>
</evidence>
<dbReference type="NCBIfam" id="TIGR00548">
    <property type="entry name" value="lolB"/>
    <property type="match status" value="1"/>
</dbReference>
<evidence type="ECO:0000256" key="11">
    <source>
        <dbReference type="ARBA" id="ARBA00023237"/>
    </source>
</evidence>